<feature type="binding site" evidence="8">
    <location>
        <position position="45"/>
    </location>
    <ligand>
        <name>FMN</name>
        <dbReference type="ChEBI" id="CHEBI:58210"/>
        <note>ligand shared between dimeric partners</note>
    </ligand>
</feature>
<dbReference type="EMBL" id="SMSI01000001">
    <property type="protein sequence ID" value="TDH39258.1"/>
    <property type="molecule type" value="Genomic_DNA"/>
</dbReference>
<accession>A0A4R5PQM7</accession>
<comment type="similarity">
    <text evidence="1 7">Belongs to the nitroreductase family.</text>
</comment>
<evidence type="ECO:0000256" key="1">
    <source>
        <dbReference type="ARBA" id="ARBA00007118"/>
    </source>
</evidence>
<dbReference type="RefSeq" id="WP_133284089.1">
    <property type="nucleotide sequence ID" value="NZ_SMSI01000001.1"/>
</dbReference>
<keyword evidence="2 7" id="KW-0285">Flavoprotein</keyword>
<feature type="binding site" description="in other chain" evidence="8">
    <location>
        <begin position="139"/>
        <end position="141"/>
    </location>
    <ligand>
        <name>FMN</name>
        <dbReference type="ChEBI" id="CHEBI:58210"/>
        <note>ligand shared between dimeric partners</note>
    </ligand>
</feature>
<protein>
    <recommendedName>
        <fullName evidence="7">Putative NAD(P)H nitroreductase</fullName>
        <ecNumber evidence="7">1.-.-.-</ecNumber>
    </recommendedName>
</protein>
<dbReference type="InterPro" id="IPR026021">
    <property type="entry name" value="YdjA-like"/>
</dbReference>
<dbReference type="Gene3D" id="3.40.109.10">
    <property type="entry name" value="NADH Oxidase"/>
    <property type="match status" value="1"/>
</dbReference>
<keyword evidence="3 7" id="KW-0288">FMN</keyword>
<keyword evidence="4 7" id="KW-0521">NADP</keyword>
<evidence type="ECO:0000256" key="5">
    <source>
        <dbReference type="ARBA" id="ARBA00023002"/>
    </source>
</evidence>
<evidence type="ECO:0000256" key="2">
    <source>
        <dbReference type="ARBA" id="ARBA00022630"/>
    </source>
</evidence>
<dbReference type="InterPro" id="IPR029479">
    <property type="entry name" value="Nitroreductase"/>
</dbReference>
<gene>
    <name evidence="10" type="ORF">E2A64_09400</name>
</gene>
<evidence type="ECO:0000256" key="8">
    <source>
        <dbReference type="PIRSR" id="PIRSR000232-1"/>
    </source>
</evidence>
<feature type="domain" description="Nitroreductase" evidence="9">
    <location>
        <begin position="13"/>
        <end position="169"/>
    </location>
</feature>
<keyword evidence="11" id="KW-1185">Reference proteome</keyword>
<reference evidence="10 11" key="1">
    <citation type="journal article" date="2013" name="Int. J. Syst. Evol. Microbiol.">
        <title>Hoeflea suaedae sp. nov., an endophytic bacterium isolated from the root of the halophyte Suaeda maritima.</title>
        <authorList>
            <person name="Chung E.J."/>
            <person name="Park J.A."/>
            <person name="Pramanik P."/>
            <person name="Bibi F."/>
            <person name="Jeon C.O."/>
            <person name="Chung Y.R."/>
        </authorList>
    </citation>
    <scope>NUCLEOTIDE SEQUENCE [LARGE SCALE GENOMIC DNA]</scope>
    <source>
        <strain evidence="10 11">YC6898</strain>
    </source>
</reference>
<dbReference type="PANTHER" id="PTHR43821:SF1">
    <property type="entry name" value="NAD(P)H NITROREDUCTASE YDJA-RELATED"/>
    <property type="match status" value="1"/>
</dbReference>
<evidence type="ECO:0000256" key="4">
    <source>
        <dbReference type="ARBA" id="ARBA00022857"/>
    </source>
</evidence>
<comment type="cofactor">
    <cofactor evidence="8">
        <name>FMN</name>
        <dbReference type="ChEBI" id="CHEBI:58210"/>
    </cofactor>
    <text evidence="8">Binds 1 FMN per subunit.</text>
</comment>
<evidence type="ECO:0000313" key="11">
    <source>
        <dbReference type="Proteomes" id="UP000295131"/>
    </source>
</evidence>
<dbReference type="InterPro" id="IPR052530">
    <property type="entry name" value="NAD(P)H_nitroreductase"/>
</dbReference>
<evidence type="ECO:0000256" key="3">
    <source>
        <dbReference type="ARBA" id="ARBA00022643"/>
    </source>
</evidence>
<dbReference type="GO" id="GO:0016491">
    <property type="term" value="F:oxidoreductase activity"/>
    <property type="evidence" value="ECO:0007669"/>
    <property type="project" value="UniProtKB-UniRule"/>
</dbReference>
<evidence type="ECO:0000259" key="9">
    <source>
        <dbReference type="Pfam" id="PF00881"/>
    </source>
</evidence>
<feature type="binding site" evidence="8">
    <location>
        <position position="41"/>
    </location>
    <ligand>
        <name>FMN</name>
        <dbReference type="ChEBI" id="CHEBI:58210"/>
        <note>ligand shared between dimeric partners</note>
    </ligand>
</feature>
<dbReference type="AlphaFoldDB" id="A0A4R5PQM7"/>
<dbReference type="PIRSF" id="PIRSF000232">
    <property type="entry name" value="YdjA"/>
    <property type="match status" value="1"/>
</dbReference>
<keyword evidence="6 7" id="KW-0520">NAD</keyword>
<dbReference type="SUPFAM" id="SSF55469">
    <property type="entry name" value="FMN-dependent nitroreductase-like"/>
    <property type="match status" value="1"/>
</dbReference>
<evidence type="ECO:0000313" key="10">
    <source>
        <dbReference type="EMBL" id="TDH39258.1"/>
    </source>
</evidence>
<sequence>MTANTALKSYLEVRRSIPSFQMGEPGPSTEEIIEMLTLARRVPDHGKLAPWRFIVYRGEERERVSRELSEVAIANKPDISDEMRKVEETRFTRAPLVIGVVSTAAPHVKIPVWEQQLSAGAVCLNLIMAANAIGYSSNWITEWYAFDKAVYPILGVKEEEQVAGFIHIGTAQVPPTERARPELADIVTFSGETDVL</sequence>
<dbReference type="PANTHER" id="PTHR43821">
    <property type="entry name" value="NAD(P)H NITROREDUCTASE YDJA-RELATED"/>
    <property type="match status" value="1"/>
</dbReference>
<dbReference type="OrthoDB" id="9804207at2"/>
<comment type="caution">
    <text evidence="10">The sequence shown here is derived from an EMBL/GenBank/DDBJ whole genome shotgun (WGS) entry which is preliminary data.</text>
</comment>
<dbReference type="Proteomes" id="UP000295131">
    <property type="component" value="Unassembled WGS sequence"/>
</dbReference>
<dbReference type="CDD" id="cd02135">
    <property type="entry name" value="YdjA-like"/>
    <property type="match status" value="1"/>
</dbReference>
<feature type="binding site" description="in other chain" evidence="8">
    <location>
        <begin position="14"/>
        <end position="16"/>
    </location>
    <ligand>
        <name>FMN</name>
        <dbReference type="ChEBI" id="CHEBI:58210"/>
        <note>ligand shared between dimeric partners</note>
    </ligand>
</feature>
<keyword evidence="5 7" id="KW-0560">Oxidoreductase</keyword>
<name>A0A4R5PQM7_9HYPH</name>
<dbReference type="InterPro" id="IPR000415">
    <property type="entry name" value="Nitroreductase-like"/>
</dbReference>
<dbReference type="EC" id="1.-.-.-" evidence="7"/>
<organism evidence="10 11">
    <name type="scientific">Pseudohoeflea suaedae</name>
    <dbReference type="NCBI Taxonomy" id="877384"/>
    <lineage>
        <taxon>Bacteria</taxon>
        <taxon>Pseudomonadati</taxon>
        <taxon>Pseudomonadota</taxon>
        <taxon>Alphaproteobacteria</taxon>
        <taxon>Hyphomicrobiales</taxon>
        <taxon>Rhizobiaceae</taxon>
        <taxon>Pseudohoeflea</taxon>
    </lineage>
</organism>
<dbReference type="Pfam" id="PF00881">
    <property type="entry name" value="Nitroreductase"/>
    <property type="match status" value="1"/>
</dbReference>
<evidence type="ECO:0000256" key="6">
    <source>
        <dbReference type="ARBA" id="ARBA00023027"/>
    </source>
</evidence>
<evidence type="ECO:0000256" key="7">
    <source>
        <dbReference type="PIRNR" id="PIRNR000232"/>
    </source>
</evidence>
<proteinExistence type="inferred from homology"/>